<keyword evidence="1" id="KW-0479">Metal-binding</keyword>
<keyword evidence="2 4" id="KW-0863">Zinc-finger</keyword>
<dbReference type="Pfam" id="PF03110">
    <property type="entry name" value="SBP"/>
    <property type="match status" value="1"/>
</dbReference>
<evidence type="ECO:0000256" key="3">
    <source>
        <dbReference type="ARBA" id="ARBA00022833"/>
    </source>
</evidence>
<evidence type="ECO:0000259" key="5">
    <source>
        <dbReference type="PROSITE" id="PS51141"/>
    </source>
</evidence>
<dbReference type="EMBL" id="JACMSC010000021">
    <property type="protein sequence ID" value="KAG6469988.1"/>
    <property type="molecule type" value="Genomic_DNA"/>
</dbReference>
<dbReference type="InterPro" id="IPR004333">
    <property type="entry name" value="SBP_dom"/>
</dbReference>
<feature type="domain" description="SBP-type" evidence="5">
    <location>
        <begin position="160"/>
        <end position="209"/>
    </location>
</feature>
<dbReference type="Proteomes" id="UP000734854">
    <property type="component" value="Unassembled WGS sequence"/>
</dbReference>
<dbReference type="GO" id="GO:0008270">
    <property type="term" value="F:zinc ion binding"/>
    <property type="evidence" value="ECO:0007669"/>
    <property type="project" value="UniProtKB-KW"/>
</dbReference>
<gene>
    <name evidence="6" type="ORF">ZIOFF_070927</name>
</gene>
<dbReference type="GO" id="GO:0003677">
    <property type="term" value="F:DNA binding"/>
    <property type="evidence" value="ECO:0007669"/>
    <property type="project" value="InterPro"/>
</dbReference>
<proteinExistence type="predicted"/>
<keyword evidence="3" id="KW-0862">Zinc</keyword>
<organism evidence="6 7">
    <name type="scientific">Zingiber officinale</name>
    <name type="common">Ginger</name>
    <name type="synonym">Amomum zingiber</name>
    <dbReference type="NCBI Taxonomy" id="94328"/>
    <lineage>
        <taxon>Eukaryota</taxon>
        <taxon>Viridiplantae</taxon>
        <taxon>Streptophyta</taxon>
        <taxon>Embryophyta</taxon>
        <taxon>Tracheophyta</taxon>
        <taxon>Spermatophyta</taxon>
        <taxon>Magnoliopsida</taxon>
        <taxon>Liliopsida</taxon>
        <taxon>Zingiberales</taxon>
        <taxon>Zingiberaceae</taxon>
        <taxon>Zingiber</taxon>
    </lineage>
</organism>
<evidence type="ECO:0000256" key="2">
    <source>
        <dbReference type="ARBA" id="ARBA00022771"/>
    </source>
</evidence>
<dbReference type="AlphaFoldDB" id="A0A8J5C0W4"/>
<protein>
    <recommendedName>
        <fullName evidence="5">SBP-type domain-containing protein</fullName>
    </recommendedName>
</protein>
<dbReference type="InterPro" id="IPR044817">
    <property type="entry name" value="SBP-like"/>
</dbReference>
<sequence>MDDYCRLEQLPFRLITCSPFDGKMMNGLGSSDASFSPASMAASFSELGGGGGSQQEQLWDSDSAAGLQSHLFGHQDPTMEDMSTSLRFFPPAGYRHYSPLGLVLKGEDNIAAAAGQIGLNLGRRTYFSSSSSSGDDARRFFLCPKGGGGGVWSPGHQPSRCQCQAEGCKSDLSGAKHYHRRHKVCDFHSKATVVIAHGLRQRFCQQCSR</sequence>
<dbReference type="PROSITE" id="PS51141">
    <property type="entry name" value="ZF_SBP"/>
    <property type="match status" value="1"/>
</dbReference>
<accession>A0A8J5C0W4</accession>
<evidence type="ECO:0000313" key="7">
    <source>
        <dbReference type="Proteomes" id="UP000734854"/>
    </source>
</evidence>
<dbReference type="PANTHER" id="PTHR31251:SF169">
    <property type="entry name" value="SQUAMOSA PROMOTER-BINDING-LIKE PROTEIN 8"/>
    <property type="match status" value="1"/>
</dbReference>
<name>A0A8J5C0W4_ZINOF</name>
<comment type="caution">
    <text evidence="6">The sequence shown here is derived from an EMBL/GenBank/DDBJ whole genome shotgun (WGS) entry which is preliminary data.</text>
</comment>
<dbReference type="SUPFAM" id="SSF103612">
    <property type="entry name" value="SBT domain"/>
    <property type="match status" value="1"/>
</dbReference>
<dbReference type="GO" id="GO:0005634">
    <property type="term" value="C:nucleus"/>
    <property type="evidence" value="ECO:0007669"/>
    <property type="project" value="InterPro"/>
</dbReference>
<dbReference type="Gene3D" id="4.10.1100.10">
    <property type="entry name" value="Transcription factor, SBP-box domain"/>
    <property type="match status" value="1"/>
</dbReference>
<reference evidence="6 7" key="1">
    <citation type="submission" date="2020-08" db="EMBL/GenBank/DDBJ databases">
        <title>Plant Genome Project.</title>
        <authorList>
            <person name="Zhang R.-G."/>
        </authorList>
    </citation>
    <scope>NUCLEOTIDE SEQUENCE [LARGE SCALE GENOMIC DNA]</scope>
    <source>
        <tissue evidence="6">Rhizome</tissue>
    </source>
</reference>
<evidence type="ECO:0000256" key="4">
    <source>
        <dbReference type="PROSITE-ProRule" id="PRU00470"/>
    </source>
</evidence>
<dbReference type="PANTHER" id="PTHR31251">
    <property type="entry name" value="SQUAMOSA PROMOTER-BINDING-LIKE PROTEIN 4"/>
    <property type="match status" value="1"/>
</dbReference>
<evidence type="ECO:0000313" key="6">
    <source>
        <dbReference type="EMBL" id="KAG6469988.1"/>
    </source>
</evidence>
<dbReference type="InterPro" id="IPR036893">
    <property type="entry name" value="SBP_sf"/>
</dbReference>
<keyword evidence="7" id="KW-1185">Reference proteome</keyword>
<evidence type="ECO:0000256" key="1">
    <source>
        <dbReference type="ARBA" id="ARBA00022723"/>
    </source>
</evidence>